<feature type="transmembrane region" description="Helical" evidence="1">
    <location>
        <begin position="12"/>
        <end position="33"/>
    </location>
</feature>
<dbReference type="Proteomes" id="UP000221216">
    <property type="component" value="Segment"/>
</dbReference>
<name>A0A1W6JTH4_9CAUD</name>
<evidence type="ECO:0000256" key="1">
    <source>
        <dbReference type="SAM" id="Phobius"/>
    </source>
</evidence>
<keyword evidence="3" id="KW-1185">Reference proteome</keyword>
<proteinExistence type="predicted"/>
<evidence type="ECO:0000313" key="3">
    <source>
        <dbReference type="Proteomes" id="UP000221216"/>
    </source>
</evidence>
<evidence type="ECO:0000313" key="2">
    <source>
        <dbReference type="EMBL" id="ARM70584.1"/>
    </source>
</evidence>
<gene>
    <name evidence="2" type="ORF">SppYZU05_58</name>
</gene>
<dbReference type="EMBL" id="KY709296">
    <property type="protein sequence ID" value="ARM70584.1"/>
    <property type="molecule type" value="Genomic_DNA"/>
</dbReference>
<feature type="transmembrane region" description="Helical" evidence="1">
    <location>
        <begin position="45"/>
        <end position="63"/>
    </location>
</feature>
<keyword evidence="1" id="KW-0812">Transmembrane</keyword>
<keyword evidence="1" id="KW-0472">Membrane</keyword>
<keyword evidence="1" id="KW-1133">Transmembrane helix</keyword>
<protein>
    <submittedName>
        <fullName evidence="2">Uncharacterized protein</fullName>
    </submittedName>
</protein>
<accession>A0A1W6JTH4</accession>
<organism evidence="2 3">
    <name type="scientific">Shewanella phage SppYZU05</name>
    <dbReference type="NCBI Taxonomy" id="1970795"/>
    <lineage>
        <taxon>Viruses</taxon>
        <taxon>Duplodnaviria</taxon>
        <taxon>Heunggongvirae</taxon>
        <taxon>Uroviricota</taxon>
        <taxon>Caudoviricetes</taxon>
        <taxon>Chaseviridae</taxon>
        <taxon>Nefertitivirinae</taxon>
        <taxon>Yushanvirus</taxon>
        <taxon>Yushanvirus SppYZU05</taxon>
    </lineage>
</organism>
<reference evidence="2 3" key="1">
    <citation type="submission" date="2017-03" db="EMBL/GenBank/DDBJ databases">
        <title>Isolation of lytic bacteriophages infecting Shewanella putrefaciens and Shewanella baltica for biocontrol of fish and shrimp spoilage during chilled storage.</title>
        <authorList>
            <person name="Yang Z."/>
            <person name="Tao X."/>
            <person name="Gao L."/>
            <person name="Rao S."/>
        </authorList>
    </citation>
    <scope>NUCLEOTIDE SEQUENCE [LARGE SCALE GENOMIC DNA]</scope>
</reference>
<sequence>MAKMLLRAASGVFLTLCLLLVLYIIGLCLTVVIGHNTLDAINDPVLASIWSAGLCFMVAYVLSEMF</sequence>